<protein>
    <recommendedName>
        <fullName evidence="2">NrS-1 polymerase-like HBD domain-containing protein</fullName>
    </recommendedName>
</protein>
<gene>
    <name evidence="3" type="ORF">HPS36_04105</name>
</gene>
<feature type="compositionally biased region" description="Low complexity" evidence="1">
    <location>
        <begin position="312"/>
        <end position="332"/>
    </location>
</feature>
<keyword evidence="4" id="KW-1185">Reference proteome</keyword>
<reference evidence="3 4" key="1">
    <citation type="submission" date="2020-05" db="EMBL/GenBank/DDBJ databases">
        <title>Halorubrum RHB-C sp.nov., an extremely halophilic archaeon isolated from solar salt farm.</title>
        <authorList>
            <person name="Ho H."/>
            <person name="Danganan R.E."/>
            <person name="Dedeles G.R."/>
            <person name="Kim S.-G."/>
        </authorList>
    </citation>
    <scope>NUCLEOTIDE SEQUENCE [LARGE SCALE GENOMIC DNA]</scope>
    <source>
        <strain evidence="3 4">RHB-C</strain>
    </source>
</reference>
<dbReference type="Proteomes" id="UP000505020">
    <property type="component" value="Chromosome"/>
</dbReference>
<feature type="compositionally biased region" description="Acidic residues" evidence="1">
    <location>
        <begin position="181"/>
        <end position="191"/>
    </location>
</feature>
<evidence type="ECO:0000313" key="4">
    <source>
        <dbReference type="Proteomes" id="UP000505020"/>
    </source>
</evidence>
<dbReference type="AlphaFoldDB" id="A0A7D3YLC1"/>
<evidence type="ECO:0000259" key="2">
    <source>
        <dbReference type="Pfam" id="PF22763"/>
    </source>
</evidence>
<dbReference type="GeneID" id="55594157"/>
<evidence type="ECO:0000313" key="3">
    <source>
        <dbReference type="EMBL" id="QKG92066.1"/>
    </source>
</evidence>
<accession>A0A7D3YLC1</accession>
<dbReference type="KEGG" id="hsai:HPS36_04105"/>
<dbReference type="EMBL" id="CP053941">
    <property type="protein sequence ID" value="QKG92066.1"/>
    <property type="molecule type" value="Genomic_DNA"/>
</dbReference>
<sequence length="430" mass="46447">MVTPPTADALPAAIVDHEQWVCWRTQERDGKPTKVPIIPGTTQFASTTDPDTWTDFATAREGVLATPVDGLGFVFTADDPFVGIDLDDCRDPDAAAPTAWAADLIDTLDSYTEVSPSGTGFHVLVTGSLPAGRNRAGDLELYDRARFFTVTGDHVAATPATIESRTEAVATVVEQELAADADEPATTEADDMWGTSEPTTRTESATTDAGTAAVPLSDTELLDRAKHAANGEKFTRLWNGTTSGYESHSEADMALCRQLAFWTGGDSARVDRLFRRSGLYREKWDTVHYADGSTYGEKTVERAVAATDDAYTPPEATDSAAADATQATAGPAGRSAPEQPASSNGSDDPSPPPATDETLPPDERAAEHTPYSQRAAERRKRIAELTDRIEALIEENDRLRTELEAERQRRHELEAAREESSGGWWPFASE</sequence>
<feature type="domain" description="NrS-1 polymerase-like HBD" evidence="2">
    <location>
        <begin position="248"/>
        <end position="313"/>
    </location>
</feature>
<feature type="region of interest" description="Disordered" evidence="1">
    <location>
        <begin position="311"/>
        <end position="379"/>
    </location>
</feature>
<feature type="region of interest" description="Disordered" evidence="1">
    <location>
        <begin position="181"/>
        <end position="211"/>
    </location>
</feature>
<feature type="compositionally biased region" description="Polar residues" evidence="1">
    <location>
        <begin position="196"/>
        <end position="209"/>
    </location>
</feature>
<evidence type="ECO:0000256" key="1">
    <source>
        <dbReference type="SAM" id="MobiDB-lite"/>
    </source>
</evidence>
<dbReference type="InterPro" id="IPR054468">
    <property type="entry name" value="NrSPol-like_HBD"/>
</dbReference>
<dbReference type="Pfam" id="PF22763">
    <property type="entry name" value="NrS1-1_pol-like_HBD"/>
    <property type="match status" value="1"/>
</dbReference>
<feature type="compositionally biased region" description="Basic and acidic residues" evidence="1">
    <location>
        <begin position="408"/>
        <end position="420"/>
    </location>
</feature>
<name>A0A7D3YLC1_9EURY</name>
<feature type="region of interest" description="Disordered" evidence="1">
    <location>
        <begin position="408"/>
        <end position="430"/>
    </location>
</feature>
<proteinExistence type="predicted"/>
<dbReference type="RefSeq" id="WP_173228615.1">
    <property type="nucleotide sequence ID" value="NZ_CP053941.1"/>
</dbReference>
<organism evidence="3 4">
    <name type="scientific">Halorubrum salinarum</name>
    <dbReference type="NCBI Taxonomy" id="2739057"/>
    <lineage>
        <taxon>Archaea</taxon>
        <taxon>Methanobacteriati</taxon>
        <taxon>Methanobacteriota</taxon>
        <taxon>Stenosarchaea group</taxon>
        <taxon>Halobacteria</taxon>
        <taxon>Halobacteriales</taxon>
        <taxon>Haloferacaceae</taxon>
        <taxon>Halorubrum</taxon>
    </lineage>
</organism>